<dbReference type="InterPro" id="IPR012853">
    <property type="entry name" value="CPT"/>
</dbReference>
<evidence type="ECO:0000313" key="3">
    <source>
        <dbReference type="EMBL" id="TPW31803.1"/>
    </source>
</evidence>
<dbReference type="InterPro" id="IPR027417">
    <property type="entry name" value="P-loop_NTPase"/>
</dbReference>
<dbReference type="AlphaFoldDB" id="A0A506UBN0"/>
<evidence type="ECO:0000256" key="2">
    <source>
        <dbReference type="PIRSR" id="PIRSR007531-2"/>
    </source>
</evidence>
<dbReference type="GO" id="GO:0016740">
    <property type="term" value="F:transferase activity"/>
    <property type="evidence" value="ECO:0007669"/>
    <property type="project" value="UniProtKB-KW"/>
</dbReference>
<proteinExistence type="predicted"/>
<dbReference type="GO" id="GO:0005524">
    <property type="term" value="F:ATP binding"/>
    <property type="evidence" value="ECO:0007669"/>
    <property type="project" value="InterPro"/>
</dbReference>
<dbReference type="PIRSF" id="PIRSF007531">
    <property type="entry name" value="CPT"/>
    <property type="match status" value="1"/>
</dbReference>
<evidence type="ECO:0000313" key="4">
    <source>
        <dbReference type="Proteomes" id="UP000318801"/>
    </source>
</evidence>
<feature type="active site" evidence="1">
    <location>
        <position position="41"/>
    </location>
</feature>
<protein>
    <submittedName>
        <fullName evidence="3">Chloramphenicol phosphotransferase</fullName>
    </submittedName>
</protein>
<sequence length="215" mass="23236">MTPNKQGRIVILNGAPRSGKTSIARAIQDSFDGDWINLGVDSHMQTLPKRLLPGIGLRPGGEMPALEPRLPALYAALYETIAAHSRQGLNVVVDVGHHDGYSQPLGILNDCANRLTGLPVLFAGIFCPLAEIMRRRRQSAMAGNSYLVSDDSGEIPAPVLAWQDAVHAHRLYDIEIDTAIHQPKAAAALLAAQLNRCHGFGTAFPALARRHATRM</sequence>
<accession>A0A506UBN0</accession>
<keyword evidence="4" id="KW-1185">Reference proteome</keyword>
<organism evidence="3 4">
    <name type="scientific">Martelella alba</name>
    <dbReference type="NCBI Taxonomy" id="2590451"/>
    <lineage>
        <taxon>Bacteria</taxon>
        <taxon>Pseudomonadati</taxon>
        <taxon>Pseudomonadota</taxon>
        <taxon>Alphaproteobacteria</taxon>
        <taxon>Hyphomicrobiales</taxon>
        <taxon>Aurantimonadaceae</taxon>
        <taxon>Martelella</taxon>
    </lineage>
</organism>
<comment type="caution">
    <text evidence="3">The sequence shown here is derived from an EMBL/GenBank/DDBJ whole genome shotgun (WGS) entry which is preliminary data.</text>
</comment>
<dbReference type="SUPFAM" id="SSF52540">
    <property type="entry name" value="P-loop containing nucleoside triphosphate hydrolases"/>
    <property type="match status" value="1"/>
</dbReference>
<dbReference type="OrthoDB" id="9811101at2"/>
<dbReference type="Pfam" id="PF07931">
    <property type="entry name" value="CPT"/>
    <property type="match status" value="1"/>
</dbReference>
<evidence type="ECO:0000256" key="1">
    <source>
        <dbReference type="PIRSR" id="PIRSR007531-1"/>
    </source>
</evidence>
<reference evidence="3 4" key="1">
    <citation type="submission" date="2019-06" db="EMBL/GenBank/DDBJ databases">
        <authorList>
            <person name="Li M."/>
        </authorList>
    </citation>
    <scope>NUCLEOTIDE SEQUENCE [LARGE SCALE GENOMIC DNA]</scope>
    <source>
        <strain evidence="3 4">BGMRC2036</strain>
    </source>
</reference>
<feature type="binding site" evidence="2">
    <location>
        <begin position="14"/>
        <end position="21"/>
    </location>
    <ligand>
        <name>ATP</name>
        <dbReference type="ChEBI" id="CHEBI:30616"/>
    </ligand>
</feature>
<dbReference type="EMBL" id="VHLG01000003">
    <property type="protein sequence ID" value="TPW31803.1"/>
    <property type="molecule type" value="Genomic_DNA"/>
</dbReference>
<keyword evidence="3" id="KW-0808">Transferase</keyword>
<dbReference type="RefSeq" id="WP_141148575.1">
    <property type="nucleotide sequence ID" value="NZ_VHLG01000003.1"/>
</dbReference>
<dbReference type="Gene3D" id="3.40.50.300">
    <property type="entry name" value="P-loop containing nucleotide triphosphate hydrolases"/>
    <property type="match status" value="1"/>
</dbReference>
<dbReference type="Proteomes" id="UP000318801">
    <property type="component" value="Unassembled WGS sequence"/>
</dbReference>
<gene>
    <name evidence="3" type="ORF">FJU08_08680</name>
</gene>
<name>A0A506UBN0_9HYPH</name>